<comment type="caution">
    <text evidence="9">The sequence shown here is derived from an EMBL/GenBank/DDBJ whole genome shotgun (WGS) entry which is preliminary data.</text>
</comment>
<feature type="region of interest" description="Disordered" evidence="8">
    <location>
        <begin position="60"/>
        <end position="92"/>
    </location>
</feature>
<keyword evidence="10" id="KW-1185">Reference proteome</keyword>
<dbReference type="GO" id="GO:0005634">
    <property type="term" value="C:nucleus"/>
    <property type="evidence" value="ECO:0007669"/>
    <property type="project" value="UniProtKB-SubCell"/>
</dbReference>
<dbReference type="InterPro" id="IPR018464">
    <property type="entry name" value="CENP-O"/>
</dbReference>
<dbReference type="CDD" id="cd23835">
    <property type="entry name" value="DRWD-N_CENP-O"/>
    <property type="match status" value="1"/>
</dbReference>
<proteinExistence type="inferred from homology"/>
<accession>A0A9Q1E2Q5</accession>
<dbReference type="CDD" id="cd23836">
    <property type="entry name" value="DRWD-C_CENP-O"/>
    <property type="match status" value="1"/>
</dbReference>
<comment type="subcellular location">
    <subcellularLocation>
        <location evidence="2">Chromosome</location>
        <location evidence="2">Centromere</location>
    </subcellularLocation>
    <subcellularLocation>
        <location evidence="1">Nucleus</location>
    </subcellularLocation>
</comment>
<keyword evidence="5" id="KW-0158">Chromosome</keyword>
<evidence type="ECO:0000256" key="3">
    <source>
        <dbReference type="ARBA" id="ARBA00007321"/>
    </source>
</evidence>
<dbReference type="GO" id="GO:0031511">
    <property type="term" value="C:Mis6-Sim4 complex"/>
    <property type="evidence" value="ECO:0007669"/>
    <property type="project" value="TreeGrafter"/>
</dbReference>
<dbReference type="EMBL" id="JAFJMO010000001">
    <property type="protein sequence ID" value="KAJ8288596.1"/>
    <property type="molecule type" value="Genomic_DNA"/>
</dbReference>
<keyword evidence="6" id="KW-0539">Nucleus</keyword>
<evidence type="ECO:0000256" key="7">
    <source>
        <dbReference type="ARBA" id="ARBA00023328"/>
    </source>
</evidence>
<evidence type="ECO:0000256" key="5">
    <source>
        <dbReference type="ARBA" id="ARBA00022454"/>
    </source>
</evidence>
<reference evidence="9" key="1">
    <citation type="journal article" date="2023" name="Science">
        <title>Genome structures resolve the early diversification of teleost fishes.</title>
        <authorList>
            <person name="Parey E."/>
            <person name="Louis A."/>
            <person name="Montfort J."/>
            <person name="Bouchez O."/>
            <person name="Roques C."/>
            <person name="Iampietro C."/>
            <person name="Lluch J."/>
            <person name="Castinel A."/>
            <person name="Donnadieu C."/>
            <person name="Desvignes T."/>
            <person name="Floi Bucao C."/>
            <person name="Jouanno E."/>
            <person name="Wen M."/>
            <person name="Mejri S."/>
            <person name="Dirks R."/>
            <person name="Jansen H."/>
            <person name="Henkel C."/>
            <person name="Chen W.J."/>
            <person name="Zahm M."/>
            <person name="Cabau C."/>
            <person name="Klopp C."/>
            <person name="Thompson A.W."/>
            <person name="Robinson-Rechavi M."/>
            <person name="Braasch I."/>
            <person name="Lecointre G."/>
            <person name="Bobe J."/>
            <person name="Postlethwait J.H."/>
            <person name="Berthelot C."/>
            <person name="Roest Crollius H."/>
            <person name="Guiguen Y."/>
        </authorList>
    </citation>
    <scope>NUCLEOTIDE SEQUENCE</scope>
    <source>
        <strain evidence="9">Concon-B</strain>
    </source>
</reference>
<dbReference type="OrthoDB" id="10050372at2759"/>
<evidence type="ECO:0000256" key="4">
    <source>
        <dbReference type="ARBA" id="ARBA00016395"/>
    </source>
</evidence>
<dbReference type="Pfam" id="PF09496">
    <property type="entry name" value="CENP-O"/>
    <property type="match status" value="1"/>
</dbReference>
<evidence type="ECO:0000256" key="6">
    <source>
        <dbReference type="ARBA" id="ARBA00023242"/>
    </source>
</evidence>
<comment type="similarity">
    <text evidence="3">Belongs to the CENP-O/MCM21 family.</text>
</comment>
<evidence type="ECO:0000313" key="10">
    <source>
        <dbReference type="Proteomes" id="UP001152803"/>
    </source>
</evidence>
<sequence>MEEARECLREGVLNHLNVLETEALVLSRQQKLCLQQQSRVDDLRITVEKLRAHRDQLKARAKTTMSLQQLKAETDQRNEERYEDDNSEEGCSRTGQSLLSLLMVRRTRVKDLLQAHHLIGGYDVTETRRGKGVSISIATAFEGLYLETYCLELDLSRAVRICRHNIPPFIPLEKLAQVHLQTDLIGFLSTLSSHLNAFAGRRQQICLIQEVLQDSVEVMESNMLFNSVVLMCTDSGESRKAMLFTLVYSDLSRYLPTKVTIDSEDKVLPSTPQWKKSQSLLLWTPAHAAFQALKMEGQIA</sequence>
<dbReference type="PANTHER" id="PTHR14582:SF1">
    <property type="entry name" value="CENTROMERE PROTEIN O"/>
    <property type="match status" value="1"/>
</dbReference>
<evidence type="ECO:0000313" key="9">
    <source>
        <dbReference type="EMBL" id="KAJ8288596.1"/>
    </source>
</evidence>
<evidence type="ECO:0000256" key="2">
    <source>
        <dbReference type="ARBA" id="ARBA00004584"/>
    </source>
</evidence>
<organism evidence="9 10">
    <name type="scientific">Conger conger</name>
    <name type="common">Conger eel</name>
    <name type="synonym">Muraena conger</name>
    <dbReference type="NCBI Taxonomy" id="82655"/>
    <lineage>
        <taxon>Eukaryota</taxon>
        <taxon>Metazoa</taxon>
        <taxon>Chordata</taxon>
        <taxon>Craniata</taxon>
        <taxon>Vertebrata</taxon>
        <taxon>Euteleostomi</taxon>
        <taxon>Actinopterygii</taxon>
        <taxon>Neopterygii</taxon>
        <taxon>Teleostei</taxon>
        <taxon>Anguilliformes</taxon>
        <taxon>Congridae</taxon>
        <taxon>Conger</taxon>
    </lineage>
</organism>
<dbReference type="Proteomes" id="UP001152803">
    <property type="component" value="Unassembled WGS sequence"/>
</dbReference>
<dbReference type="PANTHER" id="PTHR14582">
    <property type="entry name" value="INNER KINETOCHORE SUBUNIT MAL2"/>
    <property type="match status" value="1"/>
</dbReference>
<name>A0A9Q1E2Q5_CONCO</name>
<keyword evidence="7" id="KW-0137">Centromere</keyword>
<protein>
    <recommendedName>
        <fullName evidence="4">Centromere protein O</fullName>
    </recommendedName>
</protein>
<evidence type="ECO:0000256" key="1">
    <source>
        <dbReference type="ARBA" id="ARBA00004123"/>
    </source>
</evidence>
<evidence type="ECO:0000256" key="8">
    <source>
        <dbReference type="SAM" id="MobiDB-lite"/>
    </source>
</evidence>
<gene>
    <name evidence="9" type="ORF">COCON_G00012550</name>
</gene>
<dbReference type="AlphaFoldDB" id="A0A9Q1E2Q5"/>